<dbReference type="Proteomes" id="UP001519332">
    <property type="component" value="Unassembled WGS sequence"/>
</dbReference>
<protein>
    <submittedName>
        <fullName evidence="1">Uncharacterized protein</fullName>
    </submittedName>
</protein>
<proteinExistence type="predicted"/>
<accession>A0ABS4TBG7</accession>
<comment type="caution">
    <text evidence="1">The sequence shown here is derived from an EMBL/GenBank/DDBJ whole genome shotgun (WGS) entry which is preliminary data.</text>
</comment>
<name>A0ABS4TBG7_9PSEU</name>
<keyword evidence="2" id="KW-1185">Reference proteome</keyword>
<organism evidence="1 2">
    <name type="scientific">Kibdelosporangium banguiense</name>
    <dbReference type="NCBI Taxonomy" id="1365924"/>
    <lineage>
        <taxon>Bacteria</taxon>
        <taxon>Bacillati</taxon>
        <taxon>Actinomycetota</taxon>
        <taxon>Actinomycetes</taxon>
        <taxon>Pseudonocardiales</taxon>
        <taxon>Pseudonocardiaceae</taxon>
        <taxon>Kibdelosporangium</taxon>
    </lineage>
</organism>
<sequence>MWIHVTIVALVSAVFIARLVSVLAKRPRSAATQADDT</sequence>
<evidence type="ECO:0000313" key="2">
    <source>
        <dbReference type="Proteomes" id="UP001519332"/>
    </source>
</evidence>
<reference evidence="1 2" key="1">
    <citation type="submission" date="2021-03" db="EMBL/GenBank/DDBJ databases">
        <title>Sequencing the genomes of 1000 actinobacteria strains.</title>
        <authorList>
            <person name="Klenk H.-P."/>
        </authorList>
    </citation>
    <scope>NUCLEOTIDE SEQUENCE [LARGE SCALE GENOMIC DNA]</scope>
    <source>
        <strain evidence="1 2">DSM 46670</strain>
    </source>
</reference>
<dbReference type="EMBL" id="JAGINW010000001">
    <property type="protein sequence ID" value="MBP2321748.1"/>
    <property type="molecule type" value="Genomic_DNA"/>
</dbReference>
<gene>
    <name evidence="1" type="ORF">JOF56_002133</name>
</gene>
<evidence type="ECO:0000313" key="1">
    <source>
        <dbReference type="EMBL" id="MBP2321748.1"/>
    </source>
</evidence>